<protein>
    <submittedName>
        <fullName evidence="1">Uncharacterized protein</fullName>
    </submittedName>
</protein>
<dbReference type="Proteomes" id="UP000722791">
    <property type="component" value="Unassembled WGS sequence"/>
</dbReference>
<evidence type="ECO:0000313" key="2">
    <source>
        <dbReference type="Proteomes" id="UP000722791"/>
    </source>
</evidence>
<reference evidence="1" key="1">
    <citation type="journal article" date="2021" name="Proc. Natl. Acad. Sci. U.S.A.">
        <title>Three genomes in the algal genus Volvox reveal the fate of a haploid sex-determining region after a transition to homothallism.</title>
        <authorList>
            <person name="Yamamoto K."/>
            <person name="Hamaji T."/>
            <person name="Kawai-Toyooka H."/>
            <person name="Matsuzaki R."/>
            <person name="Takahashi F."/>
            <person name="Nishimura Y."/>
            <person name="Kawachi M."/>
            <person name="Noguchi H."/>
            <person name="Minakuchi Y."/>
            <person name="Umen J.G."/>
            <person name="Toyoda A."/>
            <person name="Nozaki H."/>
        </authorList>
    </citation>
    <scope>NUCLEOTIDE SEQUENCE</scope>
    <source>
        <strain evidence="1">NIES-3785</strain>
    </source>
</reference>
<accession>A0A8J4LNC4</accession>
<organism evidence="1 2">
    <name type="scientific">Volvox reticuliferus</name>
    <dbReference type="NCBI Taxonomy" id="1737510"/>
    <lineage>
        <taxon>Eukaryota</taxon>
        <taxon>Viridiplantae</taxon>
        <taxon>Chlorophyta</taxon>
        <taxon>core chlorophytes</taxon>
        <taxon>Chlorophyceae</taxon>
        <taxon>CS clade</taxon>
        <taxon>Chlamydomonadales</taxon>
        <taxon>Volvocaceae</taxon>
        <taxon>Volvox</taxon>
    </lineage>
</organism>
<dbReference type="AlphaFoldDB" id="A0A8J4LNC4"/>
<dbReference type="EMBL" id="BNCQ01000014">
    <property type="protein sequence ID" value="GIM03853.1"/>
    <property type="molecule type" value="Genomic_DNA"/>
</dbReference>
<gene>
    <name evidence="1" type="ORF">Vretimale_8526</name>
</gene>
<feature type="non-terminal residue" evidence="1">
    <location>
        <position position="1"/>
    </location>
</feature>
<proteinExistence type="predicted"/>
<sequence>EWLQRLPRLGGGGGAASASSIIADLAPLWRHCGSLALDAVALAEVTHRLTLLERLYGKVTAGGAGLGSDGKEVVAAVEGQTSVGLVRPEDVSRGLPAVWF</sequence>
<comment type="caution">
    <text evidence="1">The sequence shown here is derived from an EMBL/GenBank/DDBJ whole genome shotgun (WGS) entry which is preliminary data.</text>
</comment>
<name>A0A8J4LNC4_9CHLO</name>
<evidence type="ECO:0000313" key="1">
    <source>
        <dbReference type="EMBL" id="GIM03853.1"/>
    </source>
</evidence>